<dbReference type="OrthoDB" id="272500at2759"/>
<dbReference type="AlphaFoldDB" id="S3D1X3"/>
<evidence type="ECO:0000313" key="8">
    <source>
        <dbReference type="EMBL" id="EPE07240.1"/>
    </source>
</evidence>
<dbReference type="GO" id="GO:0000287">
    <property type="term" value="F:magnesium ion binding"/>
    <property type="evidence" value="ECO:0007669"/>
    <property type="project" value="UniProtKB-UniRule"/>
</dbReference>
<gene>
    <name evidence="7" type="primary">UTR4</name>
    <name evidence="8" type="ORF">F503_07891</name>
</gene>
<dbReference type="GO" id="GO:0005737">
    <property type="term" value="C:cytoplasm"/>
    <property type="evidence" value="ECO:0007669"/>
    <property type="project" value="UniProtKB-SubCell"/>
</dbReference>
<dbReference type="PANTHER" id="PTHR20371">
    <property type="entry name" value="ENOLASE-PHOSPHATASE E1"/>
    <property type="match status" value="1"/>
</dbReference>
<protein>
    <recommendedName>
        <fullName evidence="7">Enolase-phosphatase E1</fullName>
        <ecNumber evidence="7">3.1.3.77</ecNumber>
    </recommendedName>
    <alternativeName>
        <fullName evidence="7">2,3-diketo-5-methylthio-1-phosphopentane phosphatase</fullName>
    </alternativeName>
</protein>
<keyword evidence="9" id="KW-1185">Reference proteome</keyword>
<dbReference type="Gene3D" id="1.10.720.60">
    <property type="match status" value="1"/>
</dbReference>
<dbReference type="UniPathway" id="UPA00904">
    <property type="reaction ID" value="UER00876"/>
</dbReference>
<name>S3D1X3_OPHP1</name>
<keyword evidence="1 7" id="KW-0963">Cytoplasm</keyword>
<feature type="binding site" evidence="7">
    <location>
        <position position="21"/>
    </location>
    <ligand>
        <name>Mg(2+)</name>
        <dbReference type="ChEBI" id="CHEBI:18420"/>
    </ligand>
</feature>
<evidence type="ECO:0000256" key="5">
    <source>
        <dbReference type="ARBA" id="ARBA00022842"/>
    </source>
</evidence>
<dbReference type="SFLD" id="SFLDG01133">
    <property type="entry name" value="C1.5.4:_Enolase-phosphatase_Li"/>
    <property type="match status" value="1"/>
</dbReference>
<evidence type="ECO:0000256" key="4">
    <source>
        <dbReference type="ARBA" id="ARBA00022801"/>
    </source>
</evidence>
<evidence type="ECO:0000256" key="3">
    <source>
        <dbReference type="ARBA" id="ARBA00022723"/>
    </source>
</evidence>
<comment type="similarity">
    <text evidence="7">Belongs to the HAD-like hydrolase superfamily. MasA/MtnC family.</text>
</comment>
<evidence type="ECO:0000256" key="6">
    <source>
        <dbReference type="ARBA" id="ARBA00023167"/>
    </source>
</evidence>
<comment type="pathway">
    <text evidence="7">Amino-acid biosynthesis; L-methionine biosynthesis via salvage pathway; L-methionine from S-methyl-5-thio-alpha-D-ribose 1-phosphate: step 4/6.</text>
</comment>
<evidence type="ECO:0000313" key="9">
    <source>
        <dbReference type="Proteomes" id="UP000016923"/>
    </source>
</evidence>
<dbReference type="GO" id="GO:0005634">
    <property type="term" value="C:nucleus"/>
    <property type="evidence" value="ECO:0007669"/>
    <property type="project" value="UniProtKB-SubCell"/>
</dbReference>
<dbReference type="CDD" id="cd01629">
    <property type="entry name" value="HAD_EP"/>
    <property type="match status" value="1"/>
</dbReference>
<feature type="binding site" evidence="7">
    <location>
        <position position="177"/>
    </location>
    <ligand>
        <name>substrate</name>
    </ligand>
</feature>
<feature type="binding site" evidence="7">
    <location>
        <begin position="132"/>
        <end position="133"/>
    </location>
    <ligand>
        <name>substrate</name>
    </ligand>
</feature>
<dbReference type="SFLD" id="SFLDS00003">
    <property type="entry name" value="Haloacid_Dehalogenase"/>
    <property type="match status" value="1"/>
</dbReference>
<comment type="subunit">
    <text evidence="7">Monomer.</text>
</comment>
<dbReference type="GO" id="GO:0019509">
    <property type="term" value="P:L-methionine salvage from methylthioadenosine"/>
    <property type="evidence" value="ECO:0007669"/>
    <property type="project" value="UniProtKB-UniRule"/>
</dbReference>
<comment type="catalytic activity">
    <reaction evidence="7">
        <text>5-methylsulfanyl-2,3-dioxopentyl phosphate + H2O = 1,2-dihydroxy-5-(methylsulfanyl)pent-1-en-3-one + phosphate</text>
        <dbReference type="Rhea" id="RHEA:21700"/>
        <dbReference type="ChEBI" id="CHEBI:15377"/>
        <dbReference type="ChEBI" id="CHEBI:43474"/>
        <dbReference type="ChEBI" id="CHEBI:49252"/>
        <dbReference type="ChEBI" id="CHEBI:58828"/>
        <dbReference type="EC" id="3.1.3.77"/>
    </reaction>
</comment>
<keyword evidence="5 7" id="KW-0460">Magnesium</keyword>
<dbReference type="Pfam" id="PF00702">
    <property type="entry name" value="Hydrolase"/>
    <property type="match status" value="1"/>
</dbReference>
<keyword evidence="2 7" id="KW-0028">Amino-acid biosynthesis</keyword>
<dbReference type="InterPro" id="IPR027511">
    <property type="entry name" value="ENOPH1_eukaryotes"/>
</dbReference>
<comment type="cofactor">
    <cofactor evidence="7">
        <name>Mg(2+)</name>
        <dbReference type="ChEBI" id="CHEBI:18420"/>
    </cofactor>
    <text evidence="7">Binds 1 Mg(2+) ion per subunit.</text>
</comment>
<dbReference type="STRING" id="1262450.S3D1X3"/>
<keyword evidence="6 7" id="KW-0486">Methionine biosynthesis</keyword>
<sequence>MAASTAAAAKKAIQVVLLDIEGTVCPISFVKDILYPYSVAALPKTLAEKWDDPSFAPYIEAFPAEYRTPSALTSHFEDLVNSDIKASYLKGLQGLLWKDGYYSGEIKAPLFSDVVPALNKWKADGKSLMIYSSGSVAAQKLLFEYTGVEGSDLKAEAAVNVNPILSDYFDTINAGPKTAAASYSKILAAHAAEFPEAESWLFLSDNVLEVEAAKAAGLTSYIVQRPGNAPLADTVPAKHRVITTFDGLL</sequence>
<feature type="binding site" evidence="7">
    <location>
        <position position="19"/>
    </location>
    <ligand>
        <name>Mg(2+)</name>
        <dbReference type="ChEBI" id="CHEBI:18420"/>
    </ligand>
</feature>
<keyword evidence="7" id="KW-0539">Nucleus</keyword>
<dbReference type="InterPro" id="IPR023943">
    <property type="entry name" value="Enolase-ppase_E1"/>
</dbReference>
<dbReference type="VEuPathDB" id="FungiDB:F503_07891"/>
<organism evidence="8 9">
    <name type="scientific">Ophiostoma piceae (strain UAMH 11346)</name>
    <name type="common">Sap stain fungus</name>
    <dbReference type="NCBI Taxonomy" id="1262450"/>
    <lineage>
        <taxon>Eukaryota</taxon>
        <taxon>Fungi</taxon>
        <taxon>Dikarya</taxon>
        <taxon>Ascomycota</taxon>
        <taxon>Pezizomycotina</taxon>
        <taxon>Sordariomycetes</taxon>
        <taxon>Sordariomycetidae</taxon>
        <taxon>Ophiostomatales</taxon>
        <taxon>Ophiostomataceae</taxon>
        <taxon>Ophiostoma</taxon>
    </lineage>
</organism>
<reference evidence="8 9" key="1">
    <citation type="journal article" date="2013" name="BMC Genomics">
        <title>The genome and transcriptome of the pine saprophyte Ophiostoma piceae, and a comparison with the bark beetle-associated pine pathogen Grosmannia clavigera.</title>
        <authorList>
            <person name="Haridas S."/>
            <person name="Wang Y."/>
            <person name="Lim L."/>
            <person name="Massoumi Alamouti S."/>
            <person name="Jackman S."/>
            <person name="Docking R."/>
            <person name="Robertson G."/>
            <person name="Birol I."/>
            <person name="Bohlmann J."/>
            <person name="Breuil C."/>
        </authorList>
    </citation>
    <scope>NUCLEOTIDE SEQUENCE [LARGE SCALE GENOMIC DNA]</scope>
    <source>
        <strain evidence="8 9">UAMH 11346</strain>
    </source>
</reference>
<accession>S3D1X3</accession>
<proteinExistence type="inferred from homology"/>
<dbReference type="EC" id="3.1.3.77" evidence="7"/>
<dbReference type="OMA" id="LQGMVWE"/>
<dbReference type="EMBL" id="KE148151">
    <property type="protein sequence ID" value="EPE07240.1"/>
    <property type="molecule type" value="Genomic_DNA"/>
</dbReference>
<dbReference type="SFLD" id="SFLDG01129">
    <property type="entry name" value="C1.5:_HAD__Beta-PGM__Phosphata"/>
    <property type="match status" value="1"/>
</dbReference>
<evidence type="ECO:0000256" key="7">
    <source>
        <dbReference type="HAMAP-Rule" id="MF_03117"/>
    </source>
</evidence>
<dbReference type="Gene3D" id="3.40.50.1000">
    <property type="entry name" value="HAD superfamily/HAD-like"/>
    <property type="match status" value="1"/>
</dbReference>
<comment type="subcellular location">
    <subcellularLocation>
        <location evidence="7">Cytoplasm</location>
    </subcellularLocation>
    <subcellularLocation>
        <location evidence="7">Nucleus</location>
    </subcellularLocation>
</comment>
<dbReference type="GO" id="GO:0043874">
    <property type="term" value="F:acireductone synthase activity"/>
    <property type="evidence" value="ECO:0007669"/>
    <property type="project" value="UniProtKB-EC"/>
</dbReference>
<comment type="pathway">
    <text evidence="7">Amino-acid biosynthesis; L-methionine biosynthesis via salvage pathway; L-methionine from S-methyl-5-thio-alpha-D-ribose 1-phosphate: step 3/6.</text>
</comment>
<dbReference type="HOGENOM" id="CLU_023273_1_1_1"/>
<feature type="binding site" evidence="7">
    <location>
        <position position="205"/>
    </location>
    <ligand>
        <name>Mg(2+)</name>
        <dbReference type="ChEBI" id="CHEBI:18420"/>
    </ligand>
</feature>
<comment type="function">
    <text evidence="7">Bifunctional enzyme that catalyzes the enolization of 2,3-diketo-5-methylthiopentyl-1-phosphate (DK-MTP-1-P) into the intermediate 2-hydroxy-3-keto-5-methylthiopentenyl-1-phosphate (HK-MTPenyl-1-P), which is then dephosphorylated to form the acireductone 1,2-dihydroxy-3-keto-5-methylthiopentene (DHK-MTPene).</text>
</comment>
<keyword evidence="3 7" id="KW-0479">Metal-binding</keyword>
<dbReference type="SUPFAM" id="SSF56784">
    <property type="entry name" value="HAD-like"/>
    <property type="match status" value="1"/>
</dbReference>
<evidence type="ECO:0000256" key="1">
    <source>
        <dbReference type="ARBA" id="ARBA00022490"/>
    </source>
</evidence>
<dbReference type="eggNOG" id="KOG2630">
    <property type="taxonomic scope" value="Eukaryota"/>
</dbReference>
<dbReference type="Proteomes" id="UP000016923">
    <property type="component" value="Unassembled WGS sequence"/>
</dbReference>
<dbReference type="HAMAP" id="MF_03117">
    <property type="entry name" value="Salvage_MtnC_euk"/>
    <property type="match status" value="1"/>
</dbReference>
<dbReference type="InterPro" id="IPR036412">
    <property type="entry name" value="HAD-like_sf"/>
</dbReference>
<dbReference type="InterPro" id="IPR023214">
    <property type="entry name" value="HAD_sf"/>
</dbReference>
<dbReference type="PANTHER" id="PTHR20371:SF1">
    <property type="entry name" value="ENOLASE-PHOSPHATASE E1"/>
    <property type="match status" value="1"/>
</dbReference>
<keyword evidence="4 7" id="KW-0378">Hydrolase</keyword>
<evidence type="ECO:0000256" key="2">
    <source>
        <dbReference type="ARBA" id="ARBA00022605"/>
    </source>
</evidence>
<dbReference type="NCBIfam" id="TIGR01691">
    <property type="entry name" value="enolase-ppase"/>
    <property type="match status" value="1"/>
</dbReference>